<dbReference type="OrthoDB" id="2507336at2759"/>
<accession>A0A4Z0A055</accession>
<feature type="region of interest" description="Disordered" evidence="2">
    <location>
        <begin position="104"/>
        <end position="152"/>
    </location>
</feature>
<feature type="compositionally biased region" description="Pro residues" evidence="2">
    <location>
        <begin position="217"/>
        <end position="233"/>
    </location>
</feature>
<feature type="compositionally biased region" description="Basic and acidic residues" evidence="2">
    <location>
        <begin position="654"/>
        <end position="665"/>
    </location>
</feature>
<evidence type="ECO:0000256" key="1">
    <source>
        <dbReference type="SAM" id="Coils"/>
    </source>
</evidence>
<dbReference type="AlphaFoldDB" id="A0A4Z0A055"/>
<feature type="region of interest" description="Disordered" evidence="2">
    <location>
        <begin position="177"/>
        <end position="368"/>
    </location>
</feature>
<feature type="region of interest" description="Disordered" evidence="2">
    <location>
        <begin position="1025"/>
        <end position="1167"/>
    </location>
</feature>
<keyword evidence="4" id="KW-1185">Reference proteome</keyword>
<feature type="compositionally biased region" description="Basic and acidic residues" evidence="2">
    <location>
        <begin position="544"/>
        <end position="568"/>
    </location>
</feature>
<feature type="compositionally biased region" description="Gly residues" evidence="2">
    <location>
        <begin position="1042"/>
        <end position="1054"/>
    </location>
</feature>
<feature type="compositionally biased region" description="Pro residues" evidence="2">
    <location>
        <begin position="1055"/>
        <end position="1072"/>
    </location>
</feature>
<feature type="compositionally biased region" description="Low complexity" evidence="2">
    <location>
        <begin position="296"/>
        <end position="307"/>
    </location>
</feature>
<dbReference type="EMBL" id="SFCI01000329">
    <property type="protein sequence ID" value="TFY80506.1"/>
    <property type="molecule type" value="Genomic_DNA"/>
</dbReference>
<dbReference type="PANTHER" id="PTHR23159">
    <property type="entry name" value="CENTROSOMAL PROTEIN 2"/>
    <property type="match status" value="1"/>
</dbReference>
<feature type="compositionally biased region" description="Low complexity" evidence="2">
    <location>
        <begin position="137"/>
        <end position="152"/>
    </location>
</feature>
<sequence length="1167" mass="128213">MPGPTGMPGFPPIPPPFIPMQGGPGPTLLQLPPIFNDMMTMLRDNRHMQVASLEQQRELMRYMTSLNDWLGRDVDDRQAELRGVLAHVDALRNELYRLAPGMQQQQVPGPQGAPGQPGGFMAPPGVFRPTTAPPGTMPTATMPPGTGQYPGGPTIVHPPQMGPQMGMGPMGPMGPVYPGVIPQTPSTSASPVIPSPPSRQSFADRPHIPDVGRYGDGPPPQQAPGIYQPPVPQGEPEVFIPPSITRSSSSSSRSRSPASQRPIVVPPPAGTPIIIHPQQPGMPGPSGPLVVHSARPESSYSGRSSPHSPAPVPVPAGPTIVNVPPATSAPTPTEPRDGYTRHPSSRTSSPIRVEQVPAAPPPVGSQQPIIIHPPPTQMGMPMPEGTVTESLKGQDPTRLITPGGVGILDLLVGIIIVDTGVIVDPLKREDIVAVVAPLVLHGIEVVAASHEVLDDAHEVLDEIHGVLEEAHVVLPAAVTAVLVLVTEPRVQCLPEPVRAQTRTHRTGSPVSYRPAHTPDIPQVVHTRPATHRTGSPYRGPPSETYEHEEPTPSEYERHLREAAAHPERPYIPTAPSGVSRTRPSEGARTAVPTEYGEEPRDEAREEPPIAFHVPPESPTEESYEPRSPSARQVPAPQSPRAQHPSGPGDLSYEDAERARQERFGEVEQQLVQTARAAEEAEDKREHEFRMNEEDRERIFAENEQRREREAMERRDAILQQIESNIPAPLPIPPPEGPQGPPSERPESVIEPIRDAAVRHADEIKSIVSAEREELAREREAAEAERMHVQAEAEEARRLLDEERVARIKELEEELARVRGELDGERQQREAEEAERREQERAEDLERDEAVRNQLGDITNLVQQQRDEFARKKELMEERWQEKQERQEEKDRKCQDMYDLVASIHNEQLACKAKCEEDRAEAASKPGIEEVLNELREENRKLRELFTQFSDNIMADCKDRHDELLNTVRATAQERVPFNVQGYLDEFSKSLASEVRTLLTEVGKLREERRALQFELGTLMSLRSKYGPGGEFEPDWRPPGDTGAFGAGHPGGGPGDAPPPPPPADFGPPPEMPRPAWRSVHPRTSRRGRKKSEGLPVAATHPPPVQQQQPTTMAADPQQRAGSWATWLPDPNIEYTPPPTEPTTRLAPPAPPPGLFGPRSPRDSVRNG</sequence>
<feature type="compositionally biased region" description="Basic residues" evidence="2">
    <location>
        <begin position="1079"/>
        <end position="1089"/>
    </location>
</feature>
<feature type="region of interest" description="Disordered" evidence="2">
    <location>
        <begin position="499"/>
        <end position="748"/>
    </location>
</feature>
<reference evidence="3 4" key="1">
    <citation type="submission" date="2019-02" db="EMBL/GenBank/DDBJ databases">
        <title>Genome sequencing of the rare red list fungi Hericium alpestre (H. flagellum).</title>
        <authorList>
            <person name="Buettner E."/>
            <person name="Kellner H."/>
        </authorList>
    </citation>
    <scope>NUCLEOTIDE SEQUENCE [LARGE SCALE GENOMIC DNA]</scope>
    <source>
        <strain evidence="3 4">DSM 108284</strain>
    </source>
</reference>
<dbReference type="Proteomes" id="UP000298061">
    <property type="component" value="Unassembled WGS sequence"/>
</dbReference>
<evidence type="ECO:0000313" key="4">
    <source>
        <dbReference type="Proteomes" id="UP000298061"/>
    </source>
</evidence>
<feature type="coiled-coil region" evidence="1">
    <location>
        <begin position="924"/>
        <end position="951"/>
    </location>
</feature>
<feature type="compositionally biased region" description="Pro residues" evidence="2">
    <location>
        <begin position="727"/>
        <end position="742"/>
    </location>
</feature>
<organism evidence="3 4">
    <name type="scientific">Hericium alpestre</name>
    <dbReference type="NCBI Taxonomy" id="135208"/>
    <lineage>
        <taxon>Eukaryota</taxon>
        <taxon>Fungi</taxon>
        <taxon>Dikarya</taxon>
        <taxon>Basidiomycota</taxon>
        <taxon>Agaricomycotina</taxon>
        <taxon>Agaricomycetes</taxon>
        <taxon>Russulales</taxon>
        <taxon>Hericiaceae</taxon>
        <taxon>Hericium</taxon>
    </lineage>
</organism>
<dbReference type="PANTHER" id="PTHR23159:SF31">
    <property type="entry name" value="CENTROSOME-ASSOCIATED PROTEIN CEP250 ISOFORM X1"/>
    <property type="match status" value="1"/>
</dbReference>
<comment type="caution">
    <text evidence="3">The sequence shown here is derived from an EMBL/GenBank/DDBJ whole genome shotgun (WGS) entry which is preliminary data.</text>
</comment>
<feature type="compositionally biased region" description="Basic and acidic residues" evidence="2">
    <location>
        <begin position="597"/>
        <end position="607"/>
    </location>
</feature>
<feature type="compositionally biased region" description="Basic and acidic residues" evidence="2">
    <location>
        <begin position="817"/>
        <end position="850"/>
    </location>
</feature>
<evidence type="ECO:0000313" key="3">
    <source>
        <dbReference type="EMBL" id="TFY80506.1"/>
    </source>
</evidence>
<feature type="compositionally biased region" description="Low complexity" evidence="2">
    <location>
        <begin position="104"/>
        <end position="130"/>
    </location>
</feature>
<gene>
    <name evidence="3" type="ORF">EWM64_g3507</name>
</gene>
<keyword evidence="1" id="KW-0175">Coiled coil</keyword>
<feature type="compositionally biased region" description="Low complexity" evidence="2">
    <location>
        <begin position="1095"/>
        <end position="1114"/>
    </location>
</feature>
<feature type="compositionally biased region" description="Low complexity" evidence="2">
    <location>
        <begin position="240"/>
        <end position="263"/>
    </location>
</feature>
<feature type="region of interest" description="Disordered" evidence="2">
    <location>
        <begin position="817"/>
        <end position="858"/>
    </location>
</feature>
<dbReference type="STRING" id="135208.A0A4Z0A055"/>
<evidence type="ECO:0000256" key="2">
    <source>
        <dbReference type="SAM" id="MobiDB-lite"/>
    </source>
</evidence>
<name>A0A4Z0A055_9AGAM</name>
<proteinExistence type="predicted"/>
<feature type="compositionally biased region" description="Basic and acidic residues" evidence="2">
    <location>
        <begin position="676"/>
        <end position="716"/>
    </location>
</feature>
<protein>
    <submittedName>
        <fullName evidence="3">Uncharacterized protein</fullName>
    </submittedName>
</protein>